<dbReference type="EMBL" id="BAAAOF010000002">
    <property type="protein sequence ID" value="GAA1918672.1"/>
    <property type="molecule type" value="Genomic_DNA"/>
</dbReference>
<dbReference type="Proteomes" id="UP001501343">
    <property type="component" value="Unassembled WGS sequence"/>
</dbReference>
<evidence type="ECO:0000259" key="1">
    <source>
        <dbReference type="Pfam" id="PF06094"/>
    </source>
</evidence>
<gene>
    <name evidence="2" type="ORF">GCM10009775_09040</name>
</gene>
<dbReference type="CDD" id="cd06661">
    <property type="entry name" value="GGCT_like"/>
    <property type="match status" value="1"/>
</dbReference>
<keyword evidence="3" id="KW-1185">Reference proteome</keyword>
<dbReference type="SUPFAM" id="SSF110857">
    <property type="entry name" value="Gamma-glutamyl cyclotransferase-like"/>
    <property type="match status" value="1"/>
</dbReference>
<feature type="domain" description="Gamma-glutamylcyclotransferase AIG2-like" evidence="1">
    <location>
        <begin position="13"/>
        <end position="114"/>
    </location>
</feature>
<dbReference type="RefSeq" id="WP_248145868.1">
    <property type="nucleotide sequence ID" value="NZ_BAAAOF010000002.1"/>
</dbReference>
<proteinExistence type="predicted"/>
<evidence type="ECO:0000313" key="2">
    <source>
        <dbReference type="EMBL" id="GAA1918672.1"/>
    </source>
</evidence>
<organism evidence="2 3">
    <name type="scientific">Microbacterium aoyamense</name>
    <dbReference type="NCBI Taxonomy" id="344166"/>
    <lineage>
        <taxon>Bacteria</taxon>
        <taxon>Bacillati</taxon>
        <taxon>Actinomycetota</taxon>
        <taxon>Actinomycetes</taxon>
        <taxon>Micrococcales</taxon>
        <taxon>Microbacteriaceae</taxon>
        <taxon>Microbacterium</taxon>
    </lineage>
</organism>
<sequence>MTDAPLGEPQRLAVYGSLAPGRKNAHELEMIDGKWSTGTVRGHLVDRGWAAGSGFPGLIIDPAGPVVAVLVLTSVDLADHWPRLDEFEGDEYERVLIAVETEEGTSIEAHVYALAASGA</sequence>
<comment type="caution">
    <text evidence="2">The sequence shown here is derived from an EMBL/GenBank/DDBJ whole genome shotgun (WGS) entry which is preliminary data.</text>
</comment>
<dbReference type="InterPro" id="IPR013024">
    <property type="entry name" value="GGCT-like"/>
</dbReference>
<dbReference type="InterPro" id="IPR036568">
    <property type="entry name" value="GGCT-like_sf"/>
</dbReference>
<protein>
    <submittedName>
        <fullName evidence="2">Gamma-glutamylcyclotransferase</fullName>
    </submittedName>
</protein>
<dbReference type="Pfam" id="PF06094">
    <property type="entry name" value="GGACT"/>
    <property type="match status" value="1"/>
</dbReference>
<dbReference type="Gene3D" id="3.10.490.10">
    <property type="entry name" value="Gamma-glutamyl cyclotransferase-like"/>
    <property type="match status" value="1"/>
</dbReference>
<dbReference type="InterPro" id="IPR009288">
    <property type="entry name" value="AIG2-like_dom"/>
</dbReference>
<evidence type="ECO:0000313" key="3">
    <source>
        <dbReference type="Proteomes" id="UP001501343"/>
    </source>
</evidence>
<accession>A0ABN2PF36</accession>
<name>A0ABN2PF36_9MICO</name>
<reference evidence="2 3" key="1">
    <citation type="journal article" date="2019" name="Int. J. Syst. Evol. Microbiol.">
        <title>The Global Catalogue of Microorganisms (GCM) 10K type strain sequencing project: providing services to taxonomists for standard genome sequencing and annotation.</title>
        <authorList>
            <consortium name="The Broad Institute Genomics Platform"/>
            <consortium name="The Broad Institute Genome Sequencing Center for Infectious Disease"/>
            <person name="Wu L."/>
            <person name="Ma J."/>
        </authorList>
    </citation>
    <scope>NUCLEOTIDE SEQUENCE [LARGE SCALE GENOMIC DNA]</scope>
    <source>
        <strain evidence="2 3">JCM 14900</strain>
    </source>
</reference>